<proteinExistence type="predicted"/>
<name>A0A5K7YLG7_9BACT</name>
<protein>
    <submittedName>
        <fullName evidence="1">Uncharacterized protein</fullName>
    </submittedName>
</protein>
<organism evidence="1 2">
    <name type="scientific">Desulfosarcina alkanivorans</name>
    <dbReference type="NCBI Taxonomy" id="571177"/>
    <lineage>
        <taxon>Bacteria</taxon>
        <taxon>Pseudomonadati</taxon>
        <taxon>Thermodesulfobacteriota</taxon>
        <taxon>Desulfobacteria</taxon>
        <taxon>Desulfobacterales</taxon>
        <taxon>Desulfosarcinaceae</taxon>
        <taxon>Desulfosarcina</taxon>
    </lineage>
</organism>
<dbReference type="KEGG" id="dalk:DSCA_29800"/>
<dbReference type="AlphaFoldDB" id="A0A5K7YLG7"/>
<evidence type="ECO:0000313" key="2">
    <source>
        <dbReference type="Proteomes" id="UP000427906"/>
    </source>
</evidence>
<gene>
    <name evidence="1" type="ORF">DSCA_29800</name>
</gene>
<dbReference type="Proteomes" id="UP000427906">
    <property type="component" value="Chromosome"/>
</dbReference>
<keyword evidence="2" id="KW-1185">Reference proteome</keyword>
<dbReference type="EMBL" id="AP021874">
    <property type="protein sequence ID" value="BBO69050.1"/>
    <property type="molecule type" value="Genomic_DNA"/>
</dbReference>
<dbReference type="OrthoDB" id="5421851at2"/>
<sequence length="71" mass="8336">MSQSKCPVCNCKQFHVKNPDDEYDVYEFECREGEICFEEDLDDEECPVVADDTETYCNACAWHDKFAKIKK</sequence>
<evidence type="ECO:0000313" key="1">
    <source>
        <dbReference type="EMBL" id="BBO69050.1"/>
    </source>
</evidence>
<reference evidence="1 2" key="1">
    <citation type="submission" date="2019-11" db="EMBL/GenBank/DDBJ databases">
        <title>Comparative genomics of hydrocarbon-degrading Desulfosarcina strains.</title>
        <authorList>
            <person name="Watanabe M."/>
            <person name="Kojima H."/>
            <person name="Fukui M."/>
        </authorList>
    </citation>
    <scope>NUCLEOTIDE SEQUENCE [LARGE SCALE GENOMIC DNA]</scope>
    <source>
        <strain evidence="1 2">PL12</strain>
    </source>
</reference>
<dbReference type="RefSeq" id="WP_155317133.1">
    <property type="nucleotide sequence ID" value="NZ_AP021874.1"/>
</dbReference>
<accession>A0A5K7YLG7</accession>